<dbReference type="Pfam" id="PF08541">
    <property type="entry name" value="ACP_syn_III_C"/>
    <property type="match status" value="1"/>
</dbReference>
<dbReference type="NCBIfam" id="NF006829">
    <property type="entry name" value="PRK09352.1"/>
    <property type="match status" value="1"/>
</dbReference>
<dbReference type="EMBL" id="JACHHK010000001">
    <property type="protein sequence ID" value="MBB5182361.1"/>
    <property type="molecule type" value="Genomic_DNA"/>
</dbReference>
<dbReference type="InterPro" id="IPR013747">
    <property type="entry name" value="ACP_syn_III_C"/>
</dbReference>
<dbReference type="RefSeq" id="WP_183326959.1">
    <property type="nucleotide sequence ID" value="NZ_JACHHK010000001.1"/>
</dbReference>
<evidence type="ECO:0000256" key="9">
    <source>
        <dbReference type="HAMAP-Rule" id="MF_01815"/>
    </source>
</evidence>
<accession>J7M7A3</accession>
<organism evidence="12">
    <name type="scientific">Catenisphaera adipataccumulans</name>
    <dbReference type="NCBI Taxonomy" id="700500"/>
    <lineage>
        <taxon>Bacteria</taxon>
        <taxon>Bacillati</taxon>
        <taxon>Bacillota</taxon>
        <taxon>Erysipelotrichia</taxon>
        <taxon>Erysipelotrichales</taxon>
        <taxon>Erysipelotrichaceae</taxon>
        <taxon>Catenisphaera</taxon>
    </lineage>
</organism>
<keyword evidence="4 9" id="KW-0808">Transferase</keyword>
<evidence type="ECO:0000256" key="4">
    <source>
        <dbReference type="ARBA" id="ARBA00022679"/>
    </source>
</evidence>
<dbReference type="GO" id="GO:0004315">
    <property type="term" value="F:3-oxoacyl-[acyl-carrier-protein] synthase activity"/>
    <property type="evidence" value="ECO:0007669"/>
    <property type="project" value="InterPro"/>
</dbReference>
<evidence type="ECO:0000256" key="8">
    <source>
        <dbReference type="ARBA" id="ARBA00023315"/>
    </source>
</evidence>
<dbReference type="Pfam" id="PF08545">
    <property type="entry name" value="ACP_syn_III"/>
    <property type="match status" value="1"/>
</dbReference>
<dbReference type="EC" id="2.3.1.180" evidence="9"/>
<keyword evidence="7 9" id="KW-0275">Fatty acid biosynthesis</keyword>
<evidence type="ECO:0000256" key="6">
    <source>
        <dbReference type="ARBA" id="ARBA00023098"/>
    </source>
</evidence>
<keyword evidence="5 9" id="KW-0276">Fatty acid metabolism</keyword>
<comment type="subcellular location">
    <subcellularLocation>
        <location evidence="9">Cytoplasm</location>
    </subcellularLocation>
</comment>
<dbReference type="GO" id="GO:0005737">
    <property type="term" value="C:cytoplasm"/>
    <property type="evidence" value="ECO:0007669"/>
    <property type="project" value="UniProtKB-SubCell"/>
</dbReference>
<reference evidence="12" key="1">
    <citation type="journal article" date="2014" name="Appl. Environ. Microbiol.">
        <title>An oleaginous bacterium that intrinsically accumulates long-chain free Fatty acids in its cytoplasm.</title>
        <authorList>
            <person name="Katayama T."/>
            <person name="Kanno M."/>
            <person name="Morita N."/>
            <person name="Hori T."/>
            <person name="Narihiro T."/>
            <person name="Mitani Y."/>
            <person name="Kamagata Y."/>
        </authorList>
    </citation>
    <scope>NUCLEOTIDE SEQUENCE</scope>
    <source>
        <strain evidence="12">GK12</strain>
    </source>
</reference>
<dbReference type="InterPro" id="IPR004655">
    <property type="entry name" value="FabH"/>
</dbReference>
<dbReference type="EMBL" id="AB745670">
    <property type="protein sequence ID" value="BAM37968.1"/>
    <property type="molecule type" value="Genomic_DNA"/>
</dbReference>
<evidence type="ECO:0000256" key="7">
    <source>
        <dbReference type="ARBA" id="ARBA00023160"/>
    </source>
</evidence>
<dbReference type="Gene3D" id="3.40.47.10">
    <property type="match status" value="1"/>
</dbReference>
<dbReference type="CDD" id="cd00830">
    <property type="entry name" value="KAS_III"/>
    <property type="match status" value="1"/>
</dbReference>
<keyword evidence="14" id="KW-1185">Reference proteome</keyword>
<keyword evidence="2 9" id="KW-0963">Cytoplasm</keyword>
<feature type="active site" evidence="9">
    <location>
        <position position="241"/>
    </location>
</feature>
<dbReference type="PANTHER" id="PTHR34069">
    <property type="entry name" value="3-OXOACYL-[ACYL-CARRIER-PROTEIN] SYNTHASE 3"/>
    <property type="match status" value="1"/>
</dbReference>
<comment type="similarity">
    <text evidence="1 9">Belongs to the thiolase-like superfamily. FabH family.</text>
</comment>
<reference evidence="12" key="2">
    <citation type="journal article" date="2015" name="Int. J. Syst. Evol. Microbiol.">
        <title>Catenisphaera adipataccumulans gen. nov., sp. nov., a member of the family Erysipelotrichaceae isolated from an anaerobic digester.</title>
        <authorList>
            <person name="Kanno M."/>
            <person name="Katayama T."/>
            <person name="Morita N."/>
            <person name="Tamaki H."/>
            <person name="Hanada S."/>
            <person name="Kamagata Y."/>
        </authorList>
    </citation>
    <scope>NUCLEOTIDE SEQUENCE</scope>
    <source>
        <strain evidence="12">GK12</strain>
    </source>
</reference>
<dbReference type="NCBIfam" id="TIGR00747">
    <property type="entry name" value="fabH"/>
    <property type="match status" value="1"/>
</dbReference>
<dbReference type="PANTHER" id="PTHR34069:SF2">
    <property type="entry name" value="BETA-KETOACYL-[ACYL-CARRIER-PROTEIN] SYNTHASE III"/>
    <property type="match status" value="1"/>
</dbReference>
<keyword evidence="9" id="KW-0511">Multifunctional enzyme</keyword>
<protein>
    <recommendedName>
        <fullName evidence="9">Beta-ketoacyl-[acyl-carrier-protein] synthase III</fullName>
        <shortName evidence="9">Beta-ketoacyl-ACP synthase III</shortName>
        <shortName evidence="9">KAS III</shortName>
        <ecNumber evidence="9">2.3.1.180</ecNumber>
    </recommendedName>
    <alternativeName>
        <fullName evidence="9">3-oxoacyl-[acyl-carrier-protein] synthase 3</fullName>
    </alternativeName>
    <alternativeName>
        <fullName evidence="9">3-oxoacyl-[acyl-carrier-protein] synthase III</fullName>
    </alternativeName>
</protein>
<feature type="active site" evidence="9">
    <location>
        <position position="271"/>
    </location>
</feature>
<comment type="catalytic activity">
    <reaction evidence="9">
        <text>malonyl-[ACP] + acetyl-CoA + H(+) = 3-oxobutanoyl-[ACP] + CO2 + CoA</text>
        <dbReference type="Rhea" id="RHEA:12080"/>
        <dbReference type="Rhea" id="RHEA-COMP:9623"/>
        <dbReference type="Rhea" id="RHEA-COMP:9625"/>
        <dbReference type="ChEBI" id="CHEBI:15378"/>
        <dbReference type="ChEBI" id="CHEBI:16526"/>
        <dbReference type="ChEBI" id="CHEBI:57287"/>
        <dbReference type="ChEBI" id="CHEBI:57288"/>
        <dbReference type="ChEBI" id="CHEBI:78449"/>
        <dbReference type="ChEBI" id="CHEBI:78450"/>
        <dbReference type="EC" id="2.3.1.180"/>
    </reaction>
</comment>
<dbReference type="GO" id="GO:0006633">
    <property type="term" value="P:fatty acid biosynthetic process"/>
    <property type="evidence" value="ECO:0007669"/>
    <property type="project" value="UniProtKB-UniRule"/>
</dbReference>
<evidence type="ECO:0000259" key="10">
    <source>
        <dbReference type="Pfam" id="PF08541"/>
    </source>
</evidence>
<evidence type="ECO:0000313" key="13">
    <source>
        <dbReference type="EMBL" id="MBB5182361.1"/>
    </source>
</evidence>
<evidence type="ECO:0000259" key="11">
    <source>
        <dbReference type="Pfam" id="PF08545"/>
    </source>
</evidence>
<dbReference type="GO" id="GO:0033818">
    <property type="term" value="F:beta-ketoacyl-acyl-carrier-protein synthase III activity"/>
    <property type="evidence" value="ECO:0007669"/>
    <property type="project" value="UniProtKB-UniRule"/>
</dbReference>
<keyword evidence="8 9" id="KW-0012">Acyltransferase</keyword>
<dbReference type="AlphaFoldDB" id="J7M7A3"/>
<dbReference type="InterPro" id="IPR016039">
    <property type="entry name" value="Thiolase-like"/>
</dbReference>
<gene>
    <name evidence="9 12" type="primary">fabH</name>
    <name evidence="13" type="ORF">HNQ47_000364</name>
</gene>
<evidence type="ECO:0000313" key="14">
    <source>
        <dbReference type="Proteomes" id="UP000539953"/>
    </source>
</evidence>
<evidence type="ECO:0000313" key="12">
    <source>
        <dbReference type="EMBL" id="BAM37968.1"/>
    </source>
</evidence>
<evidence type="ECO:0000256" key="2">
    <source>
        <dbReference type="ARBA" id="ARBA00022490"/>
    </source>
</evidence>
<evidence type="ECO:0000256" key="5">
    <source>
        <dbReference type="ARBA" id="ARBA00022832"/>
    </source>
</evidence>
<comment type="subunit">
    <text evidence="9">Homodimer.</text>
</comment>
<evidence type="ECO:0000256" key="3">
    <source>
        <dbReference type="ARBA" id="ARBA00022516"/>
    </source>
</evidence>
<dbReference type="HAMAP" id="MF_01815">
    <property type="entry name" value="FabH"/>
    <property type="match status" value="1"/>
</dbReference>
<feature type="active site" evidence="9">
    <location>
        <position position="113"/>
    </location>
</feature>
<dbReference type="GO" id="GO:0044550">
    <property type="term" value="P:secondary metabolite biosynthetic process"/>
    <property type="evidence" value="ECO:0007669"/>
    <property type="project" value="TreeGrafter"/>
</dbReference>
<sequence>MDGIKILGCGHAHLKRKVTNDDFAKILDTSDEWIRTRTGIRTRYRAEQEETSDMALEAAQNALADSGIDPKRIRYFIVATLSPDHVMPSVACSLKDRLELPGNVMSFDVNAACSGFLYSLQIASGLLRENEAALVVGAEKLSKYMDWTDRNTCVLFGDGAGACVVEKRDAPLYRFANTESDLQHSLFVPGMKSHEEREIGYAQMNGREVFRFAIRAMREAIENVLAQAGDTVDDVDLVISHQANIRIIENVARHLHIPMEKMYTNLEEYGNTSAASIAIALACAKEEGVLKRGMNVVITGFGGGFSYGAVYFKW</sequence>
<comment type="domain">
    <text evidence="9">The last Arg residue of the ACP-binding site is essential for the weak association between ACP/AcpP and FabH.</text>
</comment>
<keyword evidence="3 9" id="KW-0444">Lipid biosynthesis</keyword>
<comment type="function">
    <text evidence="9">Catalyzes the condensation reaction of fatty acid synthesis by the addition to an acyl acceptor of two carbons from malonyl-ACP. Catalyzes the first condensation reaction which initiates fatty acid synthesis and may therefore play a role in governing the total rate of fatty acid production. Possesses both acetoacetyl-ACP synthase and acetyl transacylase activities. Its substrate specificity determines the biosynthesis of branched-chain and/or straight-chain of fatty acids.</text>
</comment>
<feature type="region of interest" description="ACP-binding" evidence="9">
    <location>
        <begin position="242"/>
        <end position="246"/>
    </location>
</feature>
<dbReference type="Proteomes" id="UP000539953">
    <property type="component" value="Unassembled WGS sequence"/>
</dbReference>
<proteinExistence type="inferred from homology"/>
<dbReference type="UniPathway" id="UPA00094"/>
<dbReference type="SUPFAM" id="SSF53901">
    <property type="entry name" value="Thiolase-like"/>
    <property type="match status" value="1"/>
</dbReference>
<evidence type="ECO:0000256" key="1">
    <source>
        <dbReference type="ARBA" id="ARBA00008642"/>
    </source>
</evidence>
<feature type="domain" description="Beta-ketoacyl-[acyl-carrier-protein] synthase III N-terminal" evidence="11">
    <location>
        <begin position="107"/>
        <end position="178"/>
    </location>
</feature>
<comment type="pathway">
    <text evidence="9">Lipid metabolism; fatty acid biosynthesis.</text>
</comment>
<name>J7M7A3_9FIRM</name>
<dbReference type="InterPro" id="IPR013751">
    <property type="entry name" value="ACP_syn_III_N"/>
</dbReference>
<reference evidence="13 14" key="3">
    <citation type="submission" date="2020-08" db="EMBL/GenBank/DDBJ databases">
        <title>Genomic Encyclopedia of Type Strains, Phase IV (KMG-IV): sequencing the most valuable type-strain genomes for metagenomic binning, comparative biology and taxonomic classification.</title>
        <authorList>
            <person name="Goeker M."/>
        </authorList>
    </citation>
    <scope>NUCLEOTIDE SEQUENCE [LARGE SCALE GENOMIC DNA]</scope>
    <source>
        <strain evidence="13 14">DSM 25799</strain>
    </source>
</reference>
<feature type="domain" description="Beta-ketoacyl-[acyl-carrier-protein] synthase III C-terminal" evidence="10">
    <location>
        <begin position="225"/>
        <end position="314"/>
    </location>
</feature>
<keyword evidence="6 9" id="KW-0443">Lipid metabolism</keyword>